<name>A0AAE3IWC6_9RHOB</name>
<dbReference type="Gene3D" id="3.40.630.30">
    <property type="match status" value="1"/>
</dbReference>
<dbReference type="InterPro" id="IPR000182">
    <property type="entry name" value="GNAT_dom"/>
</dbReference>
<dbReference type="AlphaFoldDB" id="A0AAE3IWC6"/>
<dbReference type="PANTHER" id="PTHR10908:SF0">
    <property type="entry name" value="SEROTONIN N-ACETYLTRANSFERASE"/>
    <property type="match status" value="1"/>
</dbReference>
<gene>
    <name evidence="4" type="ORF">OH136_00155</name>
</gene>
<dbReference type="PANTHER" id="PTHR10908">
    <property type="entry name" value="SEROTONIN N-ACETYLTRANSFERASE"/>
    <property type="match status" value="1"/>
</dbReference>
<evidence type="ECO:0000256" key="1">
    <source>
        <dbReference type="ARBA" id="ARBA00022679"/>
    </source>
</evidence>
<evidence type="ECO:0000256" key="2">
    <source>
        <dbReference type="ARBA" id="ARBA00023315"/>
    </source>
</evidence>
<protein>
    <submittedName>
        <fullName evidence="4">GNAT family N-acetyltransferase</fullName>
    </submittedName>
</protein>
<dbReference type="CDD" id="cd04301">
    <property type="entry name" value="NAT_SF"/>
    <property type="match status" value="1"/>
</dbReference>
<evidence type="ECO:0000313" key="4">
    <source>
        <dbReference type="EMBL" id="MCV6822949.1"/>
    </source>
</evidence>
<dbReference type="InterPro" id="IPR051635">
    <property type="entry name" value="SNAT-like"/>
</dbReference>
<dbReference type="InterPro" id="IPR016181">
    <property type="entry name" value="Acyl_CoA_acyltransferase"/>
</dbReference>
<organism evidence="4 5">
    <name type="scientific">Halocynthiibacter halioticoli</name>
    <dbReference type="NCBI Taxonomy" id="2986804"/>
    <lineage>
        <taxon>Bacteria</taxon>
        <taxon>Pseudomonadati</taxon>
        <taxon>Pseudomonadota</taxon>
        <taxon>Alphaproteobacteria</taxon>
        <taxon>Rhodobacterales</taxon>
        <taxon>Paracoccaceae</taxon>
        <taxon>Halocynthiibacter</taxon>
    </lineage>
</organism>
<dbReference type="GO" id="GO:0008080">
    <property type="term" value="F:N-acetyltransferase activity"/>
    <property type="evidence" value="ECO:0007669"/>
    <property type="project" value="UniProtKB-ARBA"/>
</dbReference>
<evidence type="ECO:0000259" key="3">
    <source>
        <dbReference type="PROSITE" id="PS51186"/>
    </source>
</evidence>
<proteinExistence type="predicted"/>
<evidence type="ECO:0000313" key="5">
    <source>
        <dbReference type="Proteomes" id="UP001208041"/>
    </source>
</evidence>
<dbReference type="EMBL" id="JAOYFC010000001">
    <property type="protein sequence ID" value="MCV6822949.1"/>
    <property type="molecule type" value="Genomic_DNA"/>
</dbReference>
<dbReference type="Proteomes" id="UP001208041">
    <property type="component" value="Unassembled WGS sequence"/>
</dbReference>
<dbReference type="Pfam" id="PF00583">
    <property type="entry name" value="Acetyltransf_1"/>
    <property type="match status" value="1"/>
</dbReference>
<dbReference type="RefSeq" id="WP_263951777.1">
    <property type="nucleotide sequence ID" value="NZ_JAOYFC010000001.1"/>
</dbReference>
<dbReference type="SUPFAM" id="SSF55729">
    <property type="entry name" value="Acyl-CoA N-acyltransferases (Nat)"/>
    <property type="match status" value="1"/>
</dbReference>
<reference evidence="4" key="1">
    <citation type="submission" date="2022-10" db="EMBL/GenBank/DDBJ databases">
        <authorList>
            <person name="Yue Y."/>
        </authorList>
    </citation>
    <scope>NUCLEOTIDE SEQUENCE</scope>
    <source>
        <strain evidence="4">Z654</strain>
    </source>
</reference>
<feature type="domain" description="N-acetyltransferase" evidence="3">
    <location>
        <begin position="4"/>
        <end position="162"/>
    </location>
</feature>
<keyword evidence="5" id="KW-1185">Reference proteome</keyword>
<keyword evidence="1" id="KW-0808">Transferase</keyword>
<comment type="caution">
    <text evidence="4">The sequence shown here is derived from an EMBL/GenBank/DDBJ whole genome shotgun (WGS) entry which is preliminary data.</text>
</comment>
<keyword evidence="2" id="KW-0012">Acyltransferase</keyword>
<dbReference type="PROSITE" id="PS51186">
    <property type="entry name" value="GNAT"/>
    <property type="match status" value="1"/>
</dbReference>
<accession>A0AAE3IWC6</accession>
<sequence length="163" mass="18522">MVERNFREANISDAASCFAIEAAAYEGDEAATYAKISKRIQTYPEGFLILELDGKVVGFINCGCAYEVEMSDEDFKELVGHDPEAPNVVIMSVVVDPKEQGRGHSRALMDEFIGRMRRMDKSTIYLMCKEHYVPLYEKFGYTYLRPSVSDHGGMTWHEMTLEL</sequence>